<evidence type="ECO:0000313" key="4">
    <source>
        <dbReference type="Proteomes" id="UP001470230"/>
    </source>
</evidence>
<dbReference type="InterPro" id="IPR001806">
    <property type="entry name" value="Small_GTPase"/>
</dbReference>
<dbReference type="InterPro" id="IPR027417">
    <property type="entry name" value="P-loop_NTPase"/>
</dbReference>
<organism evidence="3 4">
    <name type="scientific">Tritrichomonas musculus</name>
    <dbReference type="NCBI Taxonomy" id="1915356"/>
    <lineage>
        <taxon>Eukaryota</taxon>
        <taxon>Metamonada</taxon>
        <taxon>Parabasalia</taxon>
        <taxon>Tritrichomonadida</taxon>
        <taxon>Tritrichomonadidae</taxon>
        <taxon>Tritrichomonas</taxon>
    </lineage>
</organism>
<dbReference type="PROSITE" id="PS51420">
    <property type="entry name" value="RHO"/>
    <property type="match status" value="1"/>
</dbReference>
<comment type="caution">
    <text evidence="3">The sequence shown here is derived from an EMBL/GenBank/DDBJ whole genome shotgun (WGS) entry which is preliminary data.</text>
</comment>
<dbReference type="EMBL" id="JAPFFF010000001">
    <property type="protein sequence ID" value="KAK8900619.1"/>
    <property type="molecule type" value="Genomic_DNA"/>
</dbReference>
<dbReference type="Proteomes" id="UP001470230">
    <property type="component" value="Unassembled WGS sequence"/>
</dbReference>
<accession>A0ABR2LBC4</accession>
<dbReference type="SUPFAM" id="SSF52540">
    <property type="entry name" value="P-loop containing nucleoside triphosphate hydrolases"/>
    <property type="match status" value="1"/>
</dbReference>
<dbReference type="Pfam" id="PF00071">
    <property type="entry name" value="Ras"/>
    <property type="match status" value="1"/>
</dbReference>
<dbReference type="PROSITE" id="PS51419">
    <property type="entry name" value="RAB"/>
    <property type="match status" value="1"/>
</dbReference>
<dbReference type="InterPro" id="IPR005225">
    <property type="entry name" value="Small_GTP-bd"/>
</dbReference>
<dbReference type="CDD" id="cd00154">
    <property type="entry name" value="Rab"/>
    <property type="match status" value="1"/>
</dbReference>
<dbReference type="PROSITE" id="PS51421">
    <property type="entry name" value="RAS"/>
    <property type="match status" value="1"/>
</dbReference>
<evidence type="ECO:0000313" key="3">
    <source>
        <dbReference type="EMBL" id="KAK8900619.1"/>
    </source>
</evidence>
<feature type="compositionally biased region" description="Polar residues" evidence="2">
    <location>
        <begin position="193"/>
        <end position="207"/>
    </location>
</feature>
<dbReference type="InterPro" id="IPR050209">
    <property type="entry name" value="Rab_GTPases_membrane_traffic"/>
</dbReference>
<protein>
    <recommendedName>
        <fullName evidence="5">Small GTP-binding protein</fullName>
    </recommendedName>
</protein>
<dbReference type="Gene3D" id="3.40.50.300">
    <property type="entry name" value="P-loop containing nucleotide triphosphate hydrolases"/>
    <property type="match status" value="1"/>
</dbReference>
<name>A0ABR2LBC4_9EUKA</name>
<dbReference type="PANTHER" id="PTHR47979">
    <property type="entry name" value="DRAB11-RELATED"/>
    <property type="match status" value="1"/>
</dbReference>
<dbReference type="PRINTS" id="PR00449">
    <property type="entry name" value="RASTRNSFRMNG"/>
</dbReference>
<reference evidence="3 4" key="1">
    <citation type="submission" date="2024-04" db="EMBL/GenBank/DDBJ databases">
        <title>Tritrichomonas musculus Genome.</title>
        <authorList>
            <person name="Alves-Ferreira E."/>
            <person name="Grigg M."/>
            <person name="Lorenzi H."/>
            <person name="Galac M."/>
        </authorList>
    </citation>
    <scope>NUCLEOTIDE SEQUENCE [LARGE SCALE GENOMIC DNA]</scope>
    <source>
        <strain evidence="3 4">EAF2021</strain>
    </source>
</reference>
<dbReference type="NCBIfam" id="TIGR00231">
    <property type="entry name" value="small_GTP"/>
    <property type="match status" value="1"/>
</dbReference>
<evidence type="ECO:0000256" key="1">
    <source>
        <dbReference type="ARBA" id="ARBA00006270"/>
    </source>
</evidence>
<gene>
    <name evidence="3" type="ORF">M9Y10_002948</name>
</gene>
<evidence type="ECO:0000256" key="2">
    <source>
        <dbReference type="SAM" id="MobiDB-lite"/>
    </source>
</evidence>
<evidence type="ECO:0008006" key="5">
    <source>
        <dbReference type="Google" id="ProtNLM"/>
    </source>
</evidence>
<dbReference type="SMART" id="SM00174">
    <property type="entry name" value="RHO"/>
    <property type="match status" value="1"/>
</dbReference>
<feature type="compositionally biased region" description="Basic and acidic residues" evidence="2">
    <location>
        <begin position="183"/>
        <end position="192"/>
    </location>
</feature>
<comment type="similarity">
    <text evidence="1">Belongs to the small GTPase superfamily. Rab family.</text>
</comment>
<proteinExistence type="inferred from homology"/>
<feature type="region of interest" description="Disordered" evidence="2">
    <location>
        <begin position="183"/>
        <end position="207"/>
    </location>
</feature>
<dbReference type="SMART" id="SM00173">
    <property type="entry name" value="RAS"/>
    <property type="match status" value="1"/>
</dbReference>
<keyword evidence="4" id="KW-1185">Reference proteome</keyword>
<dbReference type="SMART" id="SM00176">
    <property type="entry name" value="RAN"/>
    <property type="match status" value="1"/>
</dbReference>
<dbReference type="SMART" id="SM00175">
    <property type="entry name" value="RAB"/>
    <property type="match status" value="1"/>
</dbReference>
<sequence length="207" mass="23083">MSSSDLSAHAYKVVVVGSSGVGKTAIVQHLINGSFKEEGQPTIGVEFKSYSLQTDGESIKLQIWDTAGQERFRSVSKAYFRNALGAILVFDLTNRQSFDDLNVWFNDLRQLCAPNAYIILIGNKVDLEDDRQIVESEANAFAQRYDLVYLETSAKKGNNIAEAFVRLGKEIYRKVKSGEIKDVKPQSKKVENTTETQSEPSNQKSCC</sequence>